<dbReference type="PANTHER" id="PTHR11127">
    <property type="entry name" value="60S RIBOSOMAL PROTEIN L14"/>
    <property type="match status" value="1"/>
</dbReference>
<evidence type="ECO:0000256" key="2">
    <source>
        <dbReference type="ARBA" id="ARBA00022980"/>
    </source>
</evidence>
<dbReference type="GO" id="GO:0022625">
    <property type="term" value="C:cytosolic large ribosomal subunit"/>
    <property type="evidence" value="ECO:0007669"/>
    <property type="project" value="TreeGrafter"/>
</dbReference>
<evidence type="ECO:0000256" key="1">
    <source>
        <dbReference type="ARBA" id="ARBA00006592"/>
    </source>
</evidence>
<dbReference type="OrthoDB" id="1875589at2759"/>
<sequence>MRFILSVALATALLGAMASADNHGQMGQQAAFRLEPRHDRKSSEKIQRRDLQDPFLASAVPIAGGAPIVAAAPQMNEGTMELHQRLSYDGKDHSHHIKAQNDGKDHSHHKNLVDHSHHLKSSKYSKKIDHSHHRQSKRAINLHRKKAQNDGKDHSHHIKVQNDGKDHSHHIKAQNDGKDHSHHIKVQNDGKDHSHHKVSSSCNQRKKRAINLHRKKVQNDGKDHSHHIKRSFTFQRVVEIGRVVMINYGPDAGKLAVIVDIIDHNRALIEGPTTGIARTGYAFRRLTLTPLVVKVPRGAGQAVLKAAIEKQDLAGSWAKTSWAKKIASRAQRAANTDFDRFKLQKYKKLRREIVNKAVKATKA</sequence>
<keyword evidence="8" id="KW-1185">Reference proteome</keyword>
<dbReference type="GO" id="GO:0003723">
    <property type="term" value="F:RNA binding"/>
    <property type="evidence" value="ECO:0007669"/>
    <property type="project" value="InterPro"/>
</dbReference>
<dbReference type="Pfam" id="PF00467">
    <property type="entry name" value="KOW"/>
    <property type="match status" value="1"/>
</dbReference>
<evidence type="ECO:0000256" key="5">
    <source>
        <dbReference type="SAM" id="SignalP"/>
    </source>
</evidence>
<dbReference type="CDD" id="cd23702">
    <property type="entry name" value="eL14"/>
    <property type="match status" value="1"/>
</dbReference>
<proteinExistence type="inferred from homology"/>
<evidence type="ECO:0000256" key="3">
    <source>
        <dbReference type="ARBA" id="ARBA00023274"/>
    </source>
</evidence>
<feature type="chain" id="PRO_5040175243" description="KOW domain-containing protein" evidence="5">
    <location>
        <begin position="21"/>
        <end position="363"/>
    </location>
</feature>
<dbReference type="EMBL" id="JAAAIN010001164">
    <property type="protein sequence ID" value="KAG0306165.1"/>
    <property type="molecule type" value="Genomic_DNA"/>
</dbReference>
<keyword evidence="5" id="KW-0732">Signal</keyword>
<dbReference type="InterPro" id="IPR002784">
    <property type="entry name" value="Ribosomal_eL14_dom"/>
</dbReference>
<dbReference type="InterPro" id="IPR014722">
    <property type="entry name" value="Rib_uL2_dom2"/>
</dbReference>
<dbReference type="GO" id="GO:0006412">
    <property type="term" value="P:translation"/>
    <property type="evidence" value="ECO:0007669"/>
    <property type="project" value="InterPro"/>
</dbReference>
<evidence type="ECO:0000259" key="6">
    <source>
        <dbReference type="SMART" id="SM00739"/>
    </source>
</evidence>
<dbReference type="GO" id="GO:0003735">
    <property type="term" value="F:structural constituent of ribosome"/>
    <property type="evidence" value="ECO:0007669"/>
    <property type="project" value="InterPro"/>
</dbReference>
<keyword evidence="2" id="KW-0689">Ribosomal protein</keyword>
<evidence type="ECO:0000313" key="7">
    <source>
        <dbReference type="EMBL" id="KAG0306165.1"/>
    </source>
</evidence>
<organism evidence="7 8">
    <name type="scientific">Linnemannia gamsii</name>
    <dbReference type="NCBI Taxonomy" id="64522"/>
    <lineage>
        <taxon>Eukaryota</taxon>
        <taxon>Fungi</taxon>
        <taxon>Fungi incertae sedis</taxon>
        <taxon>Mucoromycota</taxon>
        <taxon>Mortierellomycotina</taxon>
        <taxon>Mortierellomycetes</taxon>
        <taxon>Mortierellales</taxon>
        <taxon>Mortierellaceae</taxon>
        <taxon>Linnemannia</taxon>
    </lineage>
</organism>
<gene>
    <name evidence="7" type="ORF">BGZ97_000849</name>
</gene>
<protein>
    <recommendedName>
        <fullName evidence="6">KOW domain-containing protein</fullName>
    </recommendedName>
</protein>
<comment type="caution">
    <text evidence="7">The sequence shown here is derived from an EMBL/GenBank/DDBJ whole genome shotgun (WGS) entry which is preliminary data.</text>
</comment>
<dbReference type="SMART" id="SM00739">
    <property type="entry name" value="KOW"/>
    <property type="match status" value="1"/>
</dbReference>
<reference evidence="7" key="1">
    <citation type="journal article" date="2020" name="Fungal Divers.">
        <title>Resolving the Mortierellaceae phylogeny through synthesis of multi-gene phylogenetics and phylogenomics.</title>
        <authorList>
            <person name="Vandepol N."/>
            <person name="Liber J."/>
            <person name="Desiro A."/>
            <person name="Na H."/>
            <person name="Kennedy M."/>
            <person name="Barry K."/>
            <person name="Grigoriev I.V."/>
            <person name="Miller A.N."/>
            <person name="O'Donnell K."/>
            <person name="Stajich J.E."/>
            <person name="Bonito G."/>
        </authorList>
    </citation>
    <scope>NUCLEOTIDE SEQUENCE</scope>
    <source>
        <strain evidence="7">NVP60</strain>
    </source>
</reference>
<comment type="similarity">
    <text evidence="1">Belongs to the eukaryotic ribosomal protein eL14 family.</text>
</comment>
<dbReference type="SUPFAM" id="SSF50104">
    <property type="entry name" value="Translation proteins SH3-like domain"/>
    <property type="match status" value="1"/>
</dbReference>
<dbReference type="PANTHER" id="PTHR11127:SF2">
    <property type="entry name" value="LARGE RIBOSOMAL SUBUNIT PROTEIN EL14"/>
    <property type="match status" value="1"/>
</dbReference>
<feature type="compositionally biased region" description="Basic residues" evidence="4">
    <location>
        <begin position="193"/>
        <end position="205"/>
    </location>
</feature>
<keyword evidence="3" id="KW-0687">Ribonucleoprotein</keyword>
<accession>A0A9P6UJZ4</accession>
<feature type="compositionally biased region" description="Basic and acidic residues" evidence="4">
    <location>
        <begin position="99"/>
        <end position="116"/>
    </location>
</feature>
<feature type="region of interest" description="Disordered" evidence="4">
    <location>
        <begin position="88"/>
        <end position="205"/>
    </location>
</feature>
<dbReference type="InterPro" id="IPR039660">
    <property type="entry name" value="Ribosomal_eL14"/>
</dbReference>
<dbReference type="Gene3D" id="2.30.30.30">
    <property type="match status" value="1"/>
</dbReference>
<dbReference type="Pfam" id="PF01929">
    <property type="entry name" value="Ribosomal_L14e"/>
    <property type="match status" value="1"/>
</dbReference>
<feature type="signal peptide" evidence="5">
    <location>
        <begin position="1"/>
        <end position="20"/>
    </location>
</feature>
<dbReference type="Gene3D" id="6.10.250.2270">
    <property type="match status" value="1"/>
</dbReference>
<evidence type="ECO:0000313" key="8">
    <source>
        <dbReference type="Proteomes" id="UP000823405"/>
    </source>
</evidence>
<dbReference type="GO" id="GO:0042273">
    <property type="term" value="P:ribosomal large subunit biogenesis"/>
    <property type="evidence" value="ECO:0007669"/>
    <property type="project" value="TreeGrafter"/>
</dbReference>
<feature type="compositionally biased region" description="Basic residues" evidence="4">
    <location>
        <begin position="117"/>
        <end position="146"/>
    </location>
</feature>
<dbReference type="AlphaFoldDB" id="A0A9P6UJZ4"/>
<name>A0A9P6UJZ4_9FUNG</name>
<dbReference type="Proteomes" id="UP000823405">
    <property type="component" value="Unassembled WGS sequence"/>
</dbReference>
<feature type="domain" description="KOW" evidence="6">
    <location>
        <begin position="237"/>
        <end position="264"/>
    </location>
</feature>
<dbReference type="InterPro" id="IPR005824">
    <property type="entry name" value="KOW"/>
</dbReference>
<evidence type="ECO:0000256" key="4">
    <source>
        <dbReference type="SAM" id="MobiDB-lite"/>
    </source>
</evidence>
<dbReference type="InterPro" id="IPR008991">
    <property type="entry name" value="Translation_prot_SH3-like_sf"/>
</dbReference>